<sequence>MRGKARPVFILSLQSKAKKKMLQPSFDGILNLLVGNGSLPDSRSPHGRERKMNIQEALNVFGLSGDLTEKDIKAAYKKAALKYHPDRNPLGAELMKAVNAAFDFLMANIDKINQFQSTDENARYNYGEDLEKVLNTLSGLTGIVYEVIGNWVWISGETKEHKDILKEMGCKWASKKKQWFYRPEEHKSRWNRKEHSIEEIREMYGTAGKRKASGWRRVEASA</sequence>
<dbReference type="InterPro" id="IPR036869">
    <property type="entry name" value="J_dom_sf"/>
</dbReference>
<dbReference type="SMART" id="SM00271">
    <property type="entry name" value="DnaJ"/>
    <property type="match status" value="1"/>
</dbReference>
<dbReference type="PROSITE" id="PS50076">
    <property type="entry name" value="DNAJ_2"/>
    <property type="match status" value="1"/>
</dbReference>
<protein>
    <submittedName>
        <fullName evidence="2">DnaJ domain-containing proteinChaperone</fullName>
    </submittedName>
</protein>
<dbReference type="EMBL" id="MF150120">
    <property type="protein sequence ID" value="ASF81284.1"/>
    <property type="molecule type" value="Genomic_DNA"/>
</dbReference>
<proteinExistence type="predicted"/>
<organism evidence="2">
    <name type="scientific">Klebsiella pneumoniae</name>
    <dbReference type="NCBI Taxonomy" id="573"/>
    <lineage>
        <taxon>Bacteria</taxon>
        <taxon>Pseudomonadati</taxon>
        <taxon>Pseudomonadota</taxon>
        <taxon>Gammaproteobacteria</taxon>
        <taxon>Enterobacterales</taxon>
        <taxon>Enterobacteriaceae</taxon>
        <taxon>Klebsiella/Raoultella group</taxon>
        <taxon>Klebsiella</taxon>
        <taxon>Klebsiella pneumoniae complex</taxon>
    </lineage>
</organism>
<dbReference type="SUPFAM" id="SSF46565">
    <property type="entry name" value="Chaperone J-domain"/>
    <property type="match status" value="1"/>
</dbReference>
<keyword evidence="1" id="KW-0143">Chaperone</keyword>
<accession>A0A1C8Y8H0</accession>
<reference evidence="2" key="1">
    <citation type="submission" date="2017-05" db="EMBL/GenBank/DDBJ databases">
        <authorList>
            <person name="Song R."/>
            <person name="Chenine A.L."/>
            <person name="Ruprecht R.M."/>
        </authorList>
    </citation>
    <scope>NUCLEOTIDE SEQUENCE</scope>
    <source>
        <strain evidence="2">A64477</strain>
        <plasmid evidence="2">pKP64477d</plasmid>
    </source>
</reference>
<evidence type="ECO:0000313" key="2">
    <source>
        <dbReference type="EMBL" id="ASF81284.1"/>
    </source>
</evidence>
<gene>
    <name evidence="2" type="ORF">KP64477d_00018</name>
</gene>
<dbReference type="Pfam" id="PF00226">
    <property type="entry name" value="DnaJ"/>
    <property type="match status" value="1"/>
</dbReference>
<name>A0A1C8Y8H0_KLEPN</name>
<evidence type="ECO:0000256" key="1">
    <source>
        <dbReference type="ARBA" id="ARBA00023186"/>
    </source>
</evidence>
<dbReference type="InterPro" id="IPR050817">
    <property type="entry name" value="DjlA_DnaK_co-chaperone"/>
</dbReference>
<geneLocation type="plasmid" evidence="2">
    <name>pKP64477d</name>
</geneLocation>
<dbReference type="PANTHER" id="PTHR24074">
    <property type="entry name" value="CO-CHAPERONE PROTEIN DJLA"/>
    <property type="match status" value="1"/>
</dbReference>
<dbReference type="InterPro" id="IPR001623">
    <property type="entry name" value="DnaJ_domain"/>
</dbReference>
<dbReference type="PRINTS" id="PR00625">
    <property type="entry name" value="JDOMAIN"/>
</dbReference>
<keyword evidence="2" id="KW-0614">Plasmid</keyword>
<dbReference type="Gene3D" id="1.10.287.110">
    <property type="entry name" value="DnaJ domain"/>
    <property type="match status" value="1"/>
</dbReference>
<dbReference type="AlphaFoldDB" id="A0A1C8Y8H0"/>